<evidence type="ECO:0000313" key="10">
    <source>
        <dbReference type="Proteomes" id="UP000280296"/>
    </source>
</evidence>
<accession>A0A432MK57</accession>
<dbReference type="Proteomes" id="UP000280296">
    <property type="component" value="Unassembled WGS sequence"/>
</dbReference>
<keyword evidence="6 7" id="KW-0472">Membrane</keyword>
<feature type="transmembrane region" description="Helical" evidence="7">
    <location>
        <begin position="55"/>
        <end position="72"/>
    </location>
</feature>
<evidence type="ECO:0000256" key="5">
    <source>
        <dbReference type="ARBA" id="ARBA00022989"/>
    </source>
</evidence>
<evidence type="ECO:0000256" key="2">
    <source>
        <dbReference type="ARBA" id="ARBA00009298"/>
    </source>
</evidence>
<dbReference type="PANTHER" id="PTHR33778:SF1">
    <property type="entry name" value="MAGNESIUM TRANSPORTER YHID-RELATED"/>
    <property type="match status" value="1"/>
</dbReference>
<evidence type="ECO:0000256" key="4">
    <source>
        <dbReference type="ARBA" id="ARBA00022692"/>
    </source>
</evidence>
<evidence type="ECO:0000256" key="7">
    <source>
        <dbReference type="SAM" id="Phobius"/>
    </source>
</evidence>
<feature type="transmembrane region" description="Helical" evidence="7">
    <location>
        <begin position="114"/>
        <end position="131"/>
    </location>
</feature>
<evidence type="ECO:0000256" key="6">
    <source>
        <dbReference type="ARBA" id="ARBA00023136"/>
    </source>
</evidence>
<feature type="transmembrane region" description="Helical" evidence="7">
    <location>
        <begin position="22"/>
        <end position="43"/>
    </location>
</feature>
<protein>
    <submittedName>
        <fullName evidence="9">MgtC/SapB family protein</fullName>
    </submittedName>
</protein>
<dbReference type="Pfam" id="PF02308">
    <property type="entry name" value="MgtC"/>
    <property type="match status" value="1"/>
</dbReference>
<name>A0A432MK57_9BACT</name>
<keyword evidence="3" id="KW-1003">Cell membrane</keyword>
<organism evidence="9 10">
    <name type="scientific">Tautonia sociabilis</name>
    <dbReference type="NCBI Taxonomy" id="2080755"/>
    <lineage>
        <taxon>Bacteria</taxon>
        <taxon>Pseudomonadati</taxon>
        <taxon>Planctomycetota</taxon>
        <taxon>Planctomycetia</taxon>
        <taxon>Isosphaerales</taxon>
        <taxon>Isosphaeraceae</taxon>
        <taxon>Tautonia</taxon>
    </lineage>
</organism>
<dbReference type="InterPro" id="IPR049177">
    <property type="entry name" value="MgtC_SapB_SrpB_YhiD_N"/>
</dbReference>
<dbReference type="GO" id="GO:0005886">
    <property type="term" value="C:plasma membrane"/>
    <property type="evidence" value="ECO:0007669"/>
    <property type="project" value="UniProtKB-SubCell"/>
</dbReference>
<evidence type="ECO:0000256" key="1">
    <source>
        <dbReference type="ARBA" id="ARBA00004651"/>
    </source>
</evidence>
<dbReference type="RefSeq" id="WP_126725623.1">
    <property type="nucleotide sequence ID" value="NZ_RYZH01000020.1"/>
</dbReference>
<keyword evidence="5 7" id="KW-1133">Transmembrane helix</keyword>
<feature type="domain" description="MgtC/SapB/SrpB/YhiD N-terminal" evidence="8">
    <location>
        <begin position="32"/>
        <end position="155"/>
    </location>
</feature>
<dbReference type="OrthoDB" id="9811198at2"/>
<dbReference type="PRINTS" id="PR01837">
    <property type="entry name" value="MGTCSAPBPROT"/>
</dbReference>
<gene>
    <name evidence="9" type="ORF">TsocGM_11830</name>
</gene>
<evidence type="ECO:0000259" key="8">
    <source>
        <dbReference type="Pfam" id="PF02308"/>
    </source>
</evidence>
<dbReference type="AlphaFoldDB" id="A0A432MK57"/>
<dbReference type="InterPro" id="IPR003416">
    <property type="entry name" value="MgtC/SapB/SrpB/YhiD_fam"/>
</dbReference>
<evidence type="ECO:0000313" key="9">
    <source>
        <dbReference type="EMBL" id="RUL87565.1"/>
    </source>
</evidence>
<dbReference type="PANTHER" id="PTHR33778">
    <property type="entry name" value="PROTEIN MGTC"/>
    <property type="match status" value="1"/>
</dbReference>
<feature type="transmembrane region" description="Helical" evidence="7">
    <location>
        <begin position="84"/>
        <end position="102"/>
    </location>
</feature>
<feature type="transmembrane region" description="Helical" evidence="7">
    <location>
        <begin position="137"/>
        <end position="154"/>
    </location>
</feature>
<evidence type="ECO:0000256" key="3">
    <source>
        <dbReference type="ARBA" id="ARBA00022475"/>
    </source>
</evidence>
<proteinExistence type="inferred from homology"/>
<comment type="caution">
    <text evidence="9">The sequence shown here is derived from an EMBL/GenBank/DDBJ whole genome shotgun (WGS) entry which is preliminary data.</text>
</comment>
<comment type="similarity">
    <text evidence="2">Belongs to the MgtC/SapB family.</text>
</comment>
<reference evidence="9 10" key="2">
    <citation type="submission" date="2019-01" db="EMBL/GenBank/DDBJ databases">
        <title>Tautonia sociabilis, a novel thermotolerant planctomycete of Isosphaeraceae family, isolated from a 4000 m deep subterranean habitat.</title>
        <authorList>
            <person name="Kovaleva O.L."/>
            <person name="Elcheninov A.G."/>
            <person name="Van Heerden E."/>
            <person name="Toshchakov S.V."/>
            <person name="Novikov A."/>
            <person name="Bonch-Osmolovskaya E.A."/>
            <person name="Kublanov I.V."/>
        </authorList>
    </citation>
    <scope>NUCLEOTIDE SEQUENCE [LARGE SCALE GENOMIC DNA]</scope>
    <source>
        <strain evidence="9 10">GM2012</strain>
    </source>
</reference>
<comment type="subcellular location">
    <subcellularLocation>
        <location evidence="1">Cell membrane</location>
        <topology evidence="1">Multi-pass membrane protein</topology>
    </subcellularLocation>
</comment>
<sequence length="175" mass="18304">MDELGQFLRDALGNDLAEFREFAGLVRIAVRLALAAVLGGLLGVERTIRRRPAGLRTYMLVALGAAGFVSVPEQLGMPLSDLSRVVQGLLTGVGFLGAGVIFREGGRLQAKGLTTAAGIWLTAAIGMAVGLGRPATAALIAVLALTILSPLMRVESKIERKRGDSGENSNDSPRP</sequence>
<dbReference type="EMBL" id="RYZH01000020">
    <property type="protein sequence ID" value="RUL87565.1"/>
    <property type="molecule type" value="Genomic_DNA"/>
</dbReference>
<reference evidence="9 10" key="1">
    <citation type="submission" date="2018-12" db="EMBL/GenBank/DDBJ databases">
        <authorList>
            <person name="Toschakov S.V."/>
        </authorList>
    </citation>
    <scope>NUCLEOTIDE SEQUENCE [LARGE SCALE GENOMIC DNA]</scope>
    <source>
        <strain evidence="9 10">GM2012</strain>
    </source>
</reference>
<keyword evidence="10" id="KW-1185">Reference proteome</keyword>
<keyword evidence="4 7" id="KW-0812">Transmembrane</keyword>